<evidence type="ECO:0000313" key="2">
    <source>
        <dbReference type="Proteomes" id="UP000637643"/>
    </source>
</evidence>
<proteinExistence type="predicted"/>
<accession>A0A917C644</accession>
<keyword evidence="2" id="KW-1185">Reference proteome</keyword>
<reference evidence="1" key="1">
    <citation type="journal article" date="2014" name="Int. J. Syst. Evol. Microbiol.">
        <title>Complete genome sequence of Corynebacterium casei LMG S-19264T (=DSM 44701T), isolated from a smear-ripened cheese.</title>
        <authorList>
            <consortium name="US DOE Joint Genome Institute (JGI-PGF)"/>
            <person name="Walter F."/>
            <person name="Albersmeier A."/>
            <person name="Kalinowski J."/>
            <person name="Ruckert C."/>
        </authorList>
    </citation>
    <scope>NUCLEOTIDE SEQUENCE</scope>
    <source>
        <strain evidence="1">CGMCC 1.16134</strain>
    </source>
</reference>
<reference evidence="1" key="2">
    <citation type="submission" date="2020-09" db="EMBL/GenBank/DDBJ databases">
        <authorList>
            <person name="Sun Q."/>
            <person name="Zhou Y."/>
        </authorList>
    </citation>
    <scope>NUCLEOTIDE SEQUENCE</scope>
    <source>
        <strain evidence="1">CGMCC 1.16134</strain>
    </source>
</reference>
<dbReference type="AlphaFoldDB" id="A0A917C644"/>
<evidence type="ECO:0000313" key="1">
    <source>
        <dbReference type="EMBL" id="GGF72470.1"/>
    </source>
</evidence>
<dbReference type="EMBL" id="BMKR01000006">
    <property type="protein sequence ID" value="GGF72470.1"/>
    <property type="molecule type" value="Genomic_DNA"/>
</dbReference>
<gene>
    <name evidence="1" type="ORF">GCM10010912_17000</name>
</gene>
<organism evidence="1 2">
    <name type="scientific">Paenibacillus albidus</name>
    <dbReference type="NCBI Taxonomy" id="2041023"/>
    <lineage>
        <taxon>Bacteria</taxon>
        <taxon>Bacillati</taxon>
        <taxon>Bacillota</taxon>
        <taxon>Bacilli</taxon>
        <taxon>Bacillales</taxon>
        <taxon>Paenibacillaceae</taxon>
        <taxon>Paenibacillus</taxon>
    </lineage>
</organism>
<comment type="caution">
    <text evidence="1">The sequence shown here is derived from an EMBL/GenBank/DDBJ whole genome shotgun (WGS) entry which is preliminary data.</text>
</comment>
<dbReference type="Proteomes" id="UP000637643">
    <property type="component" value="Unassembled WGS sequence"/>
</dbReference>
<sequence length="450" mass="51258">MEKTTTMDKKEITHLQLPEWHKLAGATGWSGTFRIDEPGYAEITLLARSDSHWSLPDKESVLLTLEVDGEYNQTVVLFYGEEPFAYTRLLGRLEVVEHQLQLSFSEDSSPLAKCAWIKGVKIAVIPEDTSLGLIYRHAPVLYGRNLQDPFESRYTDTPLLLIYRMEDASSGKLLEYHTIYSHEDAGTPAPLLMSKWGRLTDIEWTYRVLLDKTGEVVKAEYQAPHHETKEFAGLTALGGHPVLQSATDNGMVTDVPVSSYRFLLPPVYHWKPEVEPRERAMDEYPFTYQLMAWELLRQEAWERPCNPDTIKFTDPRHYLYVQTSAQHEAAVAERRTSIDIKVKRRGEKRWYSSSFNDCRANGQRAAYDGPYPCFATTVKMPEGCSLEELEEVRVVLLPGGADEILVKGLKLFYLTELFTPGEAVELEGSVNLTVQVPERTIWKADAAYVL</sequence>
<dbReference type="RefSeq" id="WP_189023844.1">
    <property type="nucleotide sequence ID" value="NZ_BMKR01000006.1"/>
</dbReference>
<protein>
    <submittedName>
        <fullName evidence="1">Uncharacterized protein</fullName>
    </submittedName>
</protein>
<name>A0A917C644_9BACL</name>